<protein>
    <submittedName>
        <fullName evidence="1">Uncharacterized protein</fullName>
    </submittedName>
</protein>
<evidence type="ECO:0000313" key="1">
    <source>
        <dbReference type="EMBL" id="KAJ8002227.1"/>
    </source>
</evidence>
<dbReference type="Proteomes" id="UP001157502">
    <property type="component" value="Chromosome 14"/>
</dbReference>
<accession>A0ACC2GF91</accession>
<proteinExistence type="predicted"/>
<evidence type="ECO:0000313" key="2">
    <source>
        <dbReference type="Proteomes" id="UP001157502"/>
    </source>
</evidence>
<dbReference type="EMBL" id="CM055741">
    <property type="protein sequence ID" value="KAJ8002227.1"/>
    <property type="molecule type" value="Genomic_DNA"/>
</dbReference>
<comment type="caution">
    <text evidence="1">The sequence shown here is derived from an EMBL/GenBank/DDBJ whole genome shotgun (WGS) entry which is preliminary data.</text>
</comment>
<reference evidence="1" key="1">
    <citation type="submission" date="2021-05" db="EMBL/GenBank/DDBJ databases">
        <authorList>
            <person name="Pan Q."/>
            <person name="Jouanno E."/>
            <person name="Zahm M."/>
            <person name="Klopp C."/>
            <person name="Cabau C."/>
            <person name="Louis A."/>
            <person name="Berthelot C."/>
            <person name="Parey E."/>
            <person name="Roest Crollius H."/>
            <person name="Montfort J."/>
            <person name="Robinson-Rechavi M."/>
            <person name="Bouchez O."/>
            <person name="Lampietro C."/>
            <person name="Lopez Roques C."/>
            <person name="Donnadieu C."/>
            <person name="Postlethwait J."/>
            <person name="Bobe J."/>
            <person name="Dillon D."/>
            <person name="Chandos A."/>
            <person name="von Hippel F."/>
            <person name="Guiguen Y."/>
        </authorList>
    </citation>
    <scope>NUCLEOTIDE SEQUENCE</scope>
    <source>
        <strain evidence="1">YG-Jan2019</strain>
    </source>
</reference>
<sequence>MTQGTSHPVSLGRVTEIHHYHITFGYARRPWDLGPHYHLSLRREPNGRLPCKPCSVAKLSLRYPLRGLDPTPYSERFIPGSSCGGWKFGFKGSLA</sequence>
<organism evidence="1 2">
    <name type="scientific">Dallia pectoralis</name>
    <name type="common">Alaska blackfish</name>
    <dbReference type="NCBI Taxonomy" id="75939"/>
    <lineage>
        <taxon>Eukaryota</taxon>
        <taxon>Metazoa</taxon>
        <taxon>Chordata</taxon>
        <taxon>Craniata</taxon>
        <taxon>Vertebrata</taxon>
        <taxon>Euteleostomi</taxon>
        <taxon>Actinopterygii</taxon>
        <taxon>Neopterygii</taxon>
        <taxon>Teleostei</taxon>
        <taxon>Protacanthopterygii</taxon>
        <taxon>Esociformes</taxon>
        <taxon>Umbridae</taxon>
        <taxon>Dallia</taxon>
    </lineage>
</organism>
<gene>
    <name evidence="1" type="ORF">DPEC_G00177710</name>
</gene>
<keyword evidence="2" id="KW-1185">Reference proteome</keyword>
<name>A0ACC2GF91_DALPE</name>